<feature type="region of interest" description="Disordered" evidence="1">
    <location>
        <begin position="1"/>
        <end position="101"/>
    </location>
</feature>
<evidence type="ECO:0000256" key="1">
    <source>
        <dbReference type="SAM" id="MobiDB-lite"/>
    </source>
</evidence>
<feature type="compositionally biased region" description="Polar residues" evidence="1">
    <location>
        <begin position="39"/>
        <end position="54"/>
    </location>
</feature>
<feature type="compositionally biased region" description="Low complexity" evidence="1">
    <location>
        <begin position="399"/>
        <end position="414"/>
    </location>
</feature>
<feature type="region of interest" description="Disordered" evidence="1">
    <location>
        <begin position="353"/>
        <end position="414"/>
    </location>
</feature>
<organism evidence="2 3">
    <name type="scientific">Micromonas commoda (strain RCC299 / NOUM17 / CCMP2709)</name>
    <name type="common">Picoplanktonic green alga</name>
    <dbReference type="NCBI Taxonomy" id="296587"/>
    <lineage>
        <taxon>Eukaryota</taxon>
        <taxon>Viridiplantae</taxon>
        <taxon>Chlorophyta</taxon>
        <taxon>Mamiellophyceae</taxon>
        <taxon>Mamiellales</taxon>
        <taxon>Mamiellaceae</taxon>
        <taxon>Micromonas</taxon>
    </lineage>
</organism>
<feature type="region of interest" description="Disordered" evidence="1">
    <location>
        <begin position="264"/>
        <end position="339"/>
    </location>
</feature>
<dbReference type="Proteomes" id="UP000002009">
    <property type="component" value="Chromosome 11"/>
</dbReference>
<protein>
    <submittedName>
        <fullName evidence="2">Uncharacterized protein</fullName>
    </submittedName>
</protein>
<feature type="compositionally biased region" description="Low complexity" evidence="1">
    <location>
        <begin position="206"/>
        <end position="236"/>
    </location>
</feature>
<reference evidence="2 3" key="1">
    <citation type="journal article" date="2009" name="Science">
        <title>Green evolution and dynamic adaptations revealed by genomes of the marine picoeukaryotes Micromonas.</title>
        <authorList>
            <person name="Worden A.Z."/>
            <person name="Lee J.H."/>
            <person name="Mock T."/>
            <person name="Rouze P."/>
            <person name="Simmons M.P."/>
            <person name="Aerts A.L."/>
            <person name="Allen A.E."/>
            <person name="Cuvelier M.L."/>
            <person name="Derelle E."/>
            <person name="Everett M.V."/>
            <person name="Foulon E."/>
            <person name="Grimwood J."/>
            <person name="Gundlach H."/>
            <person name="Henrissat B."/>
            <person name="Napoli C."/>
            <person name="McDonald S.M."/>
            <person name="Parker M.S."/>
            <person name="Rombauts S."/>
            <person name="Salamov A."/>
            <person name="Von Dassow P."/>
            <person name="Badger J.H."/>
            <person name="Coutinho P.M."/>
            <person name="Demir E."/>
            <person name="Dubchak I."/>
            <person name="Gentemann C."/>
            <person name="Eikrem W."/>
            <person name="Gready J.E."/>
            <person name="John U."/>
            <person name="Lanier W."/>
            <person name="Lindquist E.A."/>
            <person name="Lucas S."/>
            <person name="Mayer K.F."/>
            <person name="Moreau H."/>
            <person name="Not F."/>
            <person name="Otillar R."/>
            <person name="Panaud O."/>
            <person name="Pangilinan J."/>
            <person name="Paulsen I."/>
            <person name="Piegu B."/>
            <person name="Poliakov A."/>
            <person name="Robbens S."/>
            <person name="Schmutz J."/>
            <person name="Toulza E."/>
            <person name="Wyss T."/>
            <person name="Zelensky A."/>
            <person name="Zhou K."/>
            <person name="Armbrust E.V."/>
            <person name="Bhattacharya D."/>
            <person name="Goodenough U.W."/>
            <person name="Van de Peer Y."/>
            <person name="Grigoriev I.V."/>
        </authorList>
    </citation>
    <scope>NUCLEOTIDE SEQUENCE [LARGE SCALE GENOMIC DNA]</scope>
    <source>
        <strain evidence="3">RCC299 / NOUM17</strain>
    </source>
</reference>
<feature type="compositionally biased region" description="Basic and acidic residues" evidence="1">
    <location>
        <begin position="264"/>
        <end position="275"/>
    </location>
</feature>
<accession>C1EES4</accession>
<feature type="compositionally biased region" description="Basic and acidic residues" evidence="1">
    <location>
        <begin position="368"/>
        <end position="394"/>
    </location>
</feature>
<feature type="region of interest" description="Disordered" evidence="1">
    <location>
        <begin position="114"/>
        <end position="187"/>
    </location>
</feature>
<feature type="region of interest" description="Disordered" evidence="1">
    <location>
        <begin position="206"/>
        <end position="243"/>
    </location>
</feature>
<keyword evidence="3" id="KW-1185">Reference proteome</keyword>
<feature type="compositionally biased region" description="Polar residues" evidence="1">
    <location>
        <begin position="114"/>
        <end position="133"/>
    </location>
</feature>
<dbReference type="AlphaFoldDB" id="C1EES4"/>
<dbReference type="RefSeq" id="XP_002505031.1">
    <property type="nucleotide sequence ID" value="XM_002504985.1"/>
</dbReference>
<dbReference type="EMBL" id="CP001330">
    <property type="protein sequence ID" value="ACO66289.1"/>
    <property type="molecule type" value="Genomic_DNA"/>
</dbReference>
<sequence length="414" mass="42631">MRFGQRSRGRPISSARATLARAMGCLASRPRVDDPADTSRASPSDPNARASPSASVRPGTAPAATTHRRRGARDNLRVRVPGDDDDGESSGGDDPDAVRAIVMVQSPDIVSNAAASTMRASRGRSSLYESTSRAVACPREETRASTRRGSSSSSSSSAAARSLPGSVGSRCGGGEGSTTPDAIELERATREVREACAAVAATCAATATKSSSSSSSYSSRSSASSLAGSSYSTGSSIRDDPRAPYRRDLAAVELDVIAAVARLRDGAGSAEERAPAEVSLSRNRSKNSHVTLSVGVEDPSPSDAIGVGGYENAQKKAHPPCRPPRSIARVGTLPTSARRAAAAELVRKAMRRYEASGRRGGSAQPAGGDERVGGGPSKFDERGGAPPSKFDEKGGGGVVRARPGAPRRVTPIQF</sequence>
<dbReference type="GeneID" id="8247747"/>
<feature type="compositionally biased region" description="Acidic residues" evidence="1">
    <location>
        <begin position="83"/>
        <end position="95"/>
    </location>
</feature>
<dbReference type="KEGG" id="mis:MICPUN_62726"/>
<feature type="compositionally biased region" description="Basic and acidic residues" evidence="1">
    <location>
        <begin position="72"/>
        <end position="82"/>
    </location>
</feature>
<feature type="compositionally biased region" description="Low complexity" evidence="1">
    <location>
        <begin position="147"/>
        <end position="169"/>
    </location>
</feature>
<gene>
    <name evidence="2" type="ORF">MICPUN_62726</name>
</gene>
<evidence type="ECO:0000313" key="3">
    <source>
        <dbReference type="Proteomes" id="UP000002009"/>
    </source>
</evidence>
<name>C1EES4_MICCC</name>
<dbReference type="InParanoid" id="C1EES4"/>
<evidence type="ECO:0000313" key="2">
    <source>
        <dbReference type="EMBL" id="ACO66289.1"/>
    </source>
</evidence>
<proteinExistence type="predicted"/>